<accession>A0ABR8T3F8</accession>
<evidence type="ECO:0000313" key="2">
    <source>
        <dbReference type="EMBL" id="MBD7970292.1"/>
    </source>
</evidence>
<feature type="transmembrane region" description="Helical" evidence="1">
    <location>
        <begin position="129"/>
        <end position="149"/>
    </location>
</feature>
<sequence length="696" mass="80996">MKLTTILSLSIVGYAVVFGVIMLILALNKRKTKKQLDRINPGEWMAQKRNGTRKEHPKLVEFYQKSYVRSSRIPFFGAQVRRIRQRLAVVNPYNEFTLRKETMRITYITLIITFFLILAFALLGKSLLMIFLGIIGCIALNGMLIDVFVHRIERQLLRDFRDFLEDNRHQYQSTKMIDESIYQASQIAVHDMKLHGDRIHRVLTARNPERALNAYYEVAPNRYLKVFTGIAHMIREYGDKTTSKGSLYLGATNKFVQDINFDILRQDRLSYQLNSLTIIALVPILLSFPIQSWAETYFPSMSDFYSGRIGYITQLTMYAVSLVAYLLVRKLAETEESKYIPKPSRKRWEKKIYEIKIVKFVVDRFVPSSHTKKYYLTTQLIKDSNSPLLIQWLTLKRLLLAISTVIITIAVSFGLHFNASHQILHAPTYNNGGLMIGKISQKDQESAIAQTEFDRRVIENLKGGDATHNERIRQEIEVMLSGTTSVADINQDVSRIAAKIEQLDTEYFKWYELIIALALGVLAYYAPIWMMLFQRKIRRVDMQNEVEQFRMLISILSQLDRIDVRTILEWMERFSTIFKPALQRCLSDYDSGASGAILRLKEDAPYPEFVRLVERLENSVERISIQEAFDDLEMEQDYYREQKKETMNRLIESKASWGRDIGFAPAMFLLGGYIIVPFLYTSFMQMKDLVTQLMHL</sequence>
<keyword evidence="3" id="KW-1185">Reference proteome</keyword>
<protein>
    <recommendedName>
        <fullName evidence="4">Type II secretion system protein GspF domain-containing protein</fullName>
    </recommendedName>
</protein>
<feature type="transmembrane region" description="Helical" evidence="1">
    <location>
        <begin position="661"/>
        <end position="680"/>
    </location>
</feature>
<feature type="transmembrane region" description="Helical" evidence="1">
    <location>
        <begin position="309"/>
        <end position="328"/>
    </location>
</feature>
<comment type="caution">
    <text evidence="2">The sequence shown here is derived from an EMBL/GenBank/DDBJ whole genome shotgun (WGS) entry which is preliminary data.</text>
</comment>
<feature type="transmembrane region" description="Helical" evidence="1">
    <location>
        <begin position="6"/>
        <end position="28"/>
    </location>
</feature>
<dbReference type="EMBL" id="JACSQL010000011">
    <property type="protein sequence ID" value="MBD7970292.1"/>
    <property type="molecule type" value="Genomic_DNA"/>
</dbReference>
<feature type="transmembrane region" description="Helical" evidence="1">
    <location>
        <begin position="513"/>
        <end position="533"/>
    </location>
</feature>
<proteinExistence type="predicted"/>
<keyword evidence="1" id="KW-0812">Transmembrane</keyword>
<gene>
    <name evidence="2" type="ORF">H9647_19690</name>
</gene>
<evidence type="ECO:0000313" key="3">
    <source>
        <dbReference type="Proteomes" id="UP000608071"/>
    </source>
</evidence>
<feature type="transmembrane region" description="Helical" evidence="1">
    <location>
        <begin position="273"/>
        <end position="294"/>
    </location>
</feature>
<organism evidence="2 3">
    <name type="scientific">Paenibacillus gallinarum</name>
    <dbReference type="NCBI Taxonomy" id="2762232"/>
    <lineage>
        <taxon>Bacteria</taxon>
        <taxon>Bacillati</taxon>
        <taxon>Bacillota</taxon>
        <taxon>Bacilli</taxon>
        <taxon>Bacillales</taxon>
        <taxon>Paenibacillaceae</taxon>
        <taxon>Paenibacillus</taxon>
    </lineage>
</organism>
<name>A0ABR8T3F8_9BACL</name>
<dbReference type="Proteomes" id="UP000608071">
    <property type="component" value="Unassembled WGS sequence"/>
</dbReference>
<evidence type="ECO:0008006" key="4">
    <source>
        <dbReference type="Google" id="ProtNLM"/>
    </source>
</evidence>
<keyword evidence="1" id="KW-0472">Membrane</keyword>
<keyword evidence="1" id="KW-1133">Transmembrane helix</keyword>
<reference evidence="2 3" key="1">
    <citation type="submission" date="2020-08" db="EMBL/GenBank/DDBJ databases">
        <title>A Genomic Blueprint of the Chicken Gut Microbiome.</title>
        <authorList>
            <person name="Gilroy R."/>
            <person name="Ravi A."/>
            <person name="Getino M."/>
            <person name="Pursley I."/>
            <person name="Horton D.L."/>
            <person name="Alikhan N.-F."/>
            <person name="Baker D."/>
            <person name="Gharbi K."/>
            <person name="Hall N."/>
            <person name="Watson M."/>
            <person name="Adriaenssens E.M."/>
            <person name="Foster-Nyarko E."/>
            <person name="Jarju S."/>
            <person name="Secka A."/>
            <person name="Antonio M."/>
            <person name="Oren A."/>
            <person name="Chaudhuri R."/>
            <person name="La Ragione R.M."/>
            <person name="Hildebrand F."/>
            <person name="Pallen M.J."/>
        </authorList>
    </citation>
    <scope>NUCLEOTIDE SEQUENCE [LARGE SCALE GENOMIC DNA]</scope>
    <source>
        <strain evidence="2 3">Sa2BVA9</strain>
    </source>
</reference>
<feature type="transmembrane region" description="Helical" evidence="1">
    <location>
        <begin position="105"/>
        <end position="123"/>
    </location>
</feature>
<dbReference type="RefSeq" id="WP_191803236.1">
    <property type="nucleotide sequence ID" value="NZ_JACSQL010000011.1"/>
</dbReference>
<feature type="transmembrane region" description="Helical" evidence="1">
    <location>
        <begin position="398"/>
        <end position="417"/>
    </location>
</feature>
<evidence type="ECO:0000256" key="1">
    <source>
        <dbReference type="SAM" id="Phobius"/>
    </source>
</evidence>